<sequence length="119" mass="12933">MVKLLTLTILFATLTAFQALRLPRIEPKCGRNQHFDRCGNHCDEICDVRTSCKKFCGPPACACLPGFARLFNSASASCISKSDPACNKCPGGCKRGTSCRQVLRCVQAPCPNTHKCLPN</sequence>
<feature type="chain" id="PRO_5035843439" description="TIL domain-containing protein" evidence="1">
    <location>
        <begin position="20"/>
        <end position="119"/>
    </location>
</feature>
<evidence type="ECO:0000259" key="2">
    <source>
        <dbReference type="Pfam" id="PF01826"/>
    </source>
</evidence>
<dbReference type="AlphaFoldDB" id="A0A8S1HY09"/>
<feature type="domain" description="TIL" evidence="2">
    <location>
        <begin position="29"/>
        <end position="82"/>
    </location>
</feature>
<organism evidence="3 4">
    <name type="scientific">Caenorhabditis auriculariae</name>
    <dbReference type="NCBI Taxonomy" id="2777116"/>
    <lineage>
        <taxon>Eukaryota</taxon>
        <taxon>Metazoa</taxon>
        <taxon>Ecdysozoa</taxon>
        <taxon>Nematoda</taxon>
        <taxon>Chromadorea</taxon>
        <taxon>Rhabditida</taxon>
        <taxon>Rhabditina</taxon>
        <taxon>Rhabditomorpha</taxon>
        <taxon>Rhabditoidea</taxon>
        <taxon>Rhabditidae</taxon>
        <taxon>Peloderinae</taxon>
        <taxon>Caenorhabditis</taxon>
    </lineage>
</organism>
<keyword evidence="4" id="KW-1185">Reference proteome</keyword>
<name>A0A8S1HY09_9PELO</name>
<gene>
    <name evidence="3" type="ORF">CAUJ_LOCUS15617</name>
</gene>
<protein>
    <recommendedName>
        <fullName evidence="2">TIL domain-containing protein</fullName>
    </recommendedName>
</protein>
<feature type="signal peptide" evidence="1">
    <location>
        <begin position="1"/>
        <end position="19"/>
    </location>
</feature>
<reference evidence="3" key="1">
    <citation type="submission" date="2020-10" db="EMBL/GenBank/DDBJ databases">
        <authorList>
            <person name="Kikuchi T."/>
        </authorList>
    </citation>
    <scope>NUCLEOTIDE SEQUENCE</scope>
    <source>
        <strain evidence="3">NKZ352</strain>
    </source>
</reference>
<dbReference type="EMBL" id="CAJGYM010000197">
    <property type="protein sequence ID" value="CAD6199717.1"/>
    <property type="molecule type" value="Genomic_DNA"/>
</dbReference>
<evidence type="ECO:0000313" key="4">
    <source>
        <dbReference type="Proteomes" id="UP000835052"/>
    </source>
</evidence>
<evidence type="ECO:0000256" key="1">
    <source>
        <dbReference type="SAM" id="SignalP"/>
    </source>
</evidence>
<dbReference type="Pfam" id="PF01826">
    <property type="entry name" value="TIL"/>
    <property type="match status" value="1"/>
</dbReference>
<evidence type="ECO:0000313" key="3">
    <source>
        <dbReference type="EMBL" id="CAD6199717.1"/>
    </source>
</evidence>
<keyword evidence="1" id="KW-0732">Signal</keyword>
<comment type="caution">
    <text evidence="3">The sequence shown here is derived from an EMBL/GenBank/DDBJ whole genome shotgun (WGS) entry which is preliminary data.</text>
</comment>
<dbReference type="Gene3D" id="2.10.25.10">
    <property type="entry name" value="Laminin"/>
    <property type="match status" value="1"/>
</dbReference>
<dbReference type="InterPro" id="IPR002919">
    <property type="entry name" value="TIL_dom"/>
</dbReference>
<accession>A0A8S1HY09</accession>
<proteinExistence type="predicted"/>
<dbReference type="Proteomes" id="UP000835052">
    <property type="component" value="Unassembled WGS sequence"/>
</dbReference>